<evidence type="ECO:0000256" key="3">
    <source>
        <dbReference type="ARBA" id="ARBA00022729"/>
    </source>
</evidence>
<reference evidence="12" key="1">
    <citation type="submission" date="2025-08" db="UniProtKB">
        <authorList>
            <consortium name="RefSeq"/>
        </authorList>
    </citation>
    <scope>IDENTIFICATION</scope>
</reference>
<evidence type="ECO:0000256" key="7">
    <source>
        <dbReference type="ARBA" id="ARBA00023180"/>
    </source>
</evidence>
<keyword evidence="4" id="KW-0106">Calcium</keyword>
<feature type="domain" description="VWA N-terminal" evidence="10">
    <location>
        <begin position="120"/>
        <end position="230"/>
    </location>
</feature>
<dbReference type="Proteomes" id="UP000694888">
    <property type="component" value="Unplaced"/>
</dbReference>
<evidence type="ECO:0000256" key="9">
    <source>
        <dbReference type="SAM" id="SignalP"/>
    </source>
</evidence>
<keyword evidence="6" id="KW-0472">Membrane</keyword>
<evidence type="ECO:0000313" key="11">
    <source>
        <dbReference type="Proteomes" id="UP000694888"/>
    </source>
</evidence>
<dbReference type="PANTHER" id="PTHR10166:SF37">
    <property type="entry name" value="STOLID, ISOFORM H"/>
    <property type="match status" value="1"/>
</dbReference>
<evidence type="ECO:0000313" key="12">
    <source>
        <dbReference type="RefSeq" id="XP_012936566.1"/>
    </source>
</evidence>
<keyword evidence="7" id="KW-0325">Glycoprotein</keyword>
<proteinExistence type="predicted"/>
<gene>
    <name evidence="12" type="primary">LOC101847330</name>
</gene>
<evidence type="ECO:0000256" key="4">
    <source>
        <dbReference type="ARBA" id="ARBA00022837"/>
    </source>
</evidence>
<evidence type="ECO:0000256" key="5">
    <source>
        <dbReference type="ARBA" id="ARBA00022989"/>
    </source>
</evidence>
<feature type="chain" id="PRO_5045746994" evidence="9">
    <location>
        <begin position="25"/>
        <end position="230"/>
    </location>
</feature>
<evidence type="ECO:0000256" key="8">
    <source>
        <dbReference type="SAM" id="Coils"/>
    </source>
</evidence>
<sequence length="230" mass="26363">MAFRNVDMAFLCVTVLAVVHCCCGQRMDNEERDIRGILSGADDFRGYLVELAKIVTGTGMLKEKTSLKVVKRSQDNMDSTMLWVKVKMEELLEEKQRAVKKLKAAAEKAMKSYGPYKEFIDFKDVNYFNAKKVVIEKDISTMDNQSRQEITKTINYLPTKPTWSFKPPMMRPLLNSNVSSIHVPTNIYDKSMKILNGVQWTSNLTSQFVANTVEDNTLTWQYFCSSDGFF</sequence>
<feature type="coiled-coil region" evidence="8">
    <location>
        <begin position="85"/>
        <end position="112"/>
    </location>
</feature>
<keyword evidence="2" id="KW-0812">Transmembrane</keyword>
<dbReference type="GeneID" id="101847330"/>
<evidence type="ECO:0000256" key="1">
    <source>
        <dbReference type="ARBA" id="ARBA00004479"/>
    </source>
</evidence>
<dbReference type="RefSeq" id="XP_012936566.1">
    <property type="nucleotide sequence ID" value="XM_013081112.2"/>
</dbReference>
<dbReference type="InterPro" id="IPR013608">
    <property type="entry name" value="VWA_N"/>
</dbReference>
<keyword evidence="3 9" id="KW-0732">Signal</keyword>
<feature type="signal peptide" evidence="9">
    <location>
        <begin position="1"/>
        <end position="24"/>
    </location>
</feature>
<evidence type="ECO:0000256" key="6">
    <source>
        <dbReference type="ARBA" id="ARBA00023136"/>
    </source>
</evidence>
<evidence type="ECO:0000256" key="2">
    <source>
        <dbReference type="ARBA" id="ARBA00022692"/>
    </source>
</evidence>
<dbReference type="InterPro" id="IPR051173">
    <property type="entry name" value="Ca_channel_alpha-2/delta"/>
</dbReference>
<evidence type="ECO:0000259" key="10">
    <source>
        <dbReference type="Pfam" id="PF08399"/>
    </source>
</evidence>
<keyword evidence="5" id="KW-1133">Transmembrane helix</keyword>
<protein>
    <submittedName>
        <fullName evidence="12">Voltage-dependent calcium channel subunit alpha-2/delta-3</fullName>
    </submittedName>
</protein>
<comment type="subcellular location">
    <subcellularLocation>
        <location evidence="1">Membrane</location>
        <topology evidence="1">Single-pass type I membrane protein</topology>
    </subcellularLocation>
</comment>
<keyword evidence="11" id="KW-1185">Reference proteome</keyword>
<dbReference type="PANTHER" id="PTHR10166">
    <property type="entry name" value="VOLTAGE-DEPENDENT CALCIUM CHANNEL SUBUNIT ALPHA-2/DELTA-RELATED"/>
    <property type="match status" value="1"/>
</dbReference>
<name>A0ABM0ZXK0_APLCA</name>
<feature type="non-terminal residue" evidence="12">
    <location>
        <position position="230"/>
    </location>
</feature>
<accession>A0ABM0ZXK0</accession>
<organism evidence="11 12">
    <name type="scientific">Aplysia californica</name>
    <name type="common">California sea hare</name>
    <dbReference type="NCBI Taxonomy" id="6500"/>
    <lineage>
        <taxon>Eukaryota</taxon>
        <taxon>Metazoa</taxon>
        <taxon>Spiralia</taxon>
        <taxon>Lophotrochozoa</taxon>
        <taxon>Mollusca</taxon>
        <taxon>Gastropoda</taxon>
        <taxon>Heterobranchia</taxon>
        <taxon>Euthyneura</taxon>
        <taxon>Tectipleura</taxon>
        <taxon>Aplysiida</taxon>
        <taxon>Aplysioidea</taxon>
        <taxon>Aplysiidae</taxon>
        <taxon>Aplysia</taxon>
    </lineage>
</organism>
<dbReference type="Pfam" id="PF08399">
    <property type="entry name" value="VWA_N"/>
    <property type="match status" value="1"/>
</dbReference>
<keyword evidence="8" id="KW-0175">Coiled coil</keyword>